<dbReference type="PANTHER" id="PTHR45138:SF9">
    <property type="entry name" value="DIGUANYLATE CYCLASE DGCM-RELATED"/>
    <property type="match status" value="1"/>
</dbReference>
<name>A0A7X0NJ35_9GAMM</name>
<dbReference type="RefSeq" id="WP_184425353.1">
    <property type="nucleotide sequence ID" value="NZ_AP027362.1"/>
</dbReference>
<dbReference type="Proteomes" id="UP000537141">
    <property type="component" value="Unassembled WGS sequence"/>
</dbReference>
<dbReference type="PANTHER" id="PTHR45138">
    <property type="entry name" value="REGULATORY COMPONENTS OF SENSORY TRANSDUCTION SYSTEM"/>
    <property type="match status" value="1"/>
</dbReference>
<dbReference type="Gene3D" id="3.30.70.270">
    <property type="match status" value="1"/>
</dbReference>
<feature type="transmembrane region" description="Helical" evidence="4">
    <location>
        <begin position="409"/>
        <end position="428"/>
    </location>
</feature>
<keyword evidence="4" id="KW-0472">Membrane</keyword>
<evidence type="ECO:0000313" key="6">
    <source>
        <dbReference type="EMBL" id="MBB6544331.1"/>
    </source>
</evidence>
<evidence type="ECO:0000256" key="2">
    <source>
        <dbReference type="ARBA" id="ARBA00012528"/>
    </source>
</evidence>
<proteinExistence type="predicted"/>
<accession>A0A7X0NJ35</accession>
<gene>
    <name evidence="6" type="ORF">HNQ55_002860</name>
</gene>
<protein>
    <recommendedName>
        <fullName evidence="2">diguanylate cyclase</fullName>
        <ecNumber evidence="2">2.7.7.65</ecNumber>
    </recommendedName>
</protein>
<dbReference type="EC" id="2.7.7.65" evidence="2"/>
<dbReference type="SUPFAM" id="SSF48452">
    <property type="entry name" value="TPR-like"/>
    <property type="match status" value="2"/>
</dbReference>
<dbReference type="EMBL" id="JACHHU010000027">
    <property type="protein sequence ID" value="MBB6544331.1"/>
    <property type="molecule type" value="Genomic_DNA"/>
</dbReference>
<keyword evidence="4" id="KW-1133">Transmembrane helix</keyword>
<evidence type="ECO:0000256" key="3">
    <source>
        <dbReference type="ARBA" id="ARBA00034247"/>
    </source>
</evidence>
<comment type="catalytic activity">
    <reaction evidence="3">
        <text>2 GTP = 3',3'-c-di-GMP + 2 diphosphate</text>
        <dbReference type="Rhea" id="RHEA:24898"/>
        <dbReference type="ChEBI" id="CHEBI:33019"/>
        <dbReference type="ChEBI" id="CHEBI:37565"/>
        <dbReference type="ChEBI" id="CHEBI:58805"/>
        <dbReference type="EC" id="2.7.7.65"/>
    </reaction>
</comment>
<dbReference type="InterPro" id="IPR029787">
    <property type="entry name" value="Nucleotide_cyclase"/>
</dbReference>
<dbReference type="Pfam" id="PF13181">
    <property type="entry name" value="TPR_8"/>
    <property type="match status" value="1"/>
</dbReference>
<sequence length="623" mass="71082">MLRLLVVITLFCSLNSHSNTIENQIEAIQQFTGTEKEIQLLTLLDVQTLSPREKYLVLNELTLFYYGESDFTSALSFAEKSLAIAQASQLSLETGQALKFMGIMHYFKADIDLAIDYYKQSLLYYDGKTHPILRANVLNNIALAYIKSSEIFDALDYFKEAKPLYQEYGSRMDKIDIKYNIAVLYVRLNHAANAINALNEVIEERKDINDISGLYLAYADLAVAYMLNEQLDKSLALTHKVVTYYQEQNDYYNLSTVQSNLADLYMNLGQPLKAQEYAITGIKFAAKSQHNKAKVSFYHALARAQTALGKIDDAIATVTKSNKFIQSLNNTKLKTENDGIHSLLLMAKNQPEEAINMYQKYIMRIRKNQSDVFNNQLAKYEASQLKQQLASMKHENELTLIKRESERRFLGLFFIITAFVGAIIFLLYRKVIDRQTKEYLKEQVKKSTLELEAANKKLLNFSYVDGLTSLKNRRCFDEDISKLWHKKESKKFHILVADIDSFKEYNDTYGHIAGDKALSKVAEILKNNIRDQDEVYRYGGEEFAIIFSNCNAEIAMNASKRIIEKVEQANIEHLASAFGVITISAGISTFNFSSTMSVDDFINQADIHLYKAKESGKNQLCCA</sequence>
<comment type="caution">
    <text evidence="6">The sequence shown here is derived from an EMBL/GenBank/DDBJ whole genome shotgun (WGS) entry which is preliminary data.</text>
</comment>
<dbReference type="PROSITE" id="PS50887">
    <property type="entry name" value="GGDEF"/>
    <property type="match status" value="1"/>
</dbReference>
<dbReference type="AlphaFoldDB" id="A0A7X0NJ35"/>
<feature type="domain" description="GGDEF" evidence="5">
    <location>
        <begin position="490"/>
        <end position="623"/>
    </location>
</feature>
<dbReference type="CDD" id="cd01949">
    <property type="entry name" value="GGDEF"/>
    <property type="match status" value="1"/>
</dbReference>
<keyword evidence="4" id="KW-0812">Transmembrane</keyword>
<comment type="cofactor">
    <cofactor evidence="1">
        <name>Mg(2+)</name>
        <dbReference type="ChEBI" id="CHEBI:18420"/>
    </cofactor>
</comment>
<dbReference type="Pfam" id="PF00990">
    <property type="entry name" value="GGDEF"/>
    <property type="match status" value="1"/>
</dbReference>
<reference evidence="6 7" key="1">
    <citation type="submission" date="2020-08" db="EMBL/GenBank/DDBJ databases">
        <title>Genomic Encyclopedia of Type Strains, Phase IV (KMG-IV): sequencing the most valuable type-strain genomes for metagenomic binning, comparative biology and taxonomic classification.</title>
        <authorList>
            <person name="Goeker M."/>
        </authorList>
    </citation>
    <scope>NUCLEOTIDE SEQUENCE [LARGE SCALE GENOMIC DNA]</scope>
    <source>
        <strain evidence="6 7">DSM 26287</strain>
    </source>
</reference>
<dbReference type="SMART" id="SM00028">
    <property type="entry name" value="TPR"/>
    <property type="match status" value="7"/>
</dbReference>
<dbReference type="GO" id="GO:1902201">
    <property type="term" value="P:negative regulation of bacterial-type flagellum-dependent cell motility"/>
    <property type="evidence" value="ECO:0007669"/>
    <property type="project" value="TreeGrafter"/>
</dbReference>
<dbReference type="FunFam" id="3.30.70.270:FF:000001">
    <property type="entry name" value="Diguanylate cyclase domain protein"/>
    <property type="match status" value="1"/>
</dbReference>
<dbReference type="NCBIfam" id="TIGR00254">
    <property type="entry name" value="GGDEF"/>
    <property type="match status" value="1"/>
</dbReference>
<evidence type="ECO:0000256" key="1">
    <source>
        <dbReference type="ARBA" id="ARBA00001946"/>
    </source>
</evidence>
<dbReference type="InterPro" id="IPR043128">
    <property type="entry name" value="Rev_trsase/Diguanyl_cyclase"/>
</dbReference>
<dbReference type="GO" id="GO:0043709">
    <property type="term" value="P:cell adhesion involved in single-species biofilm formation"/>
    <property type="evidence" value="ECO:0007669"/>
    <property type="project" value="TreeGrafter"/>
</dbReference>
<dbReference type="InterPro" id="IPR011990">
    <property type="entry name" value="TPR-like_helical_dom_sf"/>
</dbReference>
<dbReference type="Gene3D" id="1.25.40.10">
    <property type="entry name" value="Tetratricopeptide repeat domain"/>
    <property type="match status" value="2"/>
</dbReference>
<dbReference type="GO" id="GO:0052621">
    <property type="term" value="F:diguanylate cyclase activity"/>
    <property type="evidence" value="ECO:0007669"/>
    <property type="project" value="UniProtKB-EC"/>
</dbReference>
<organism evidence="6 7">
    <name type="scientific">Thalassotalea piscium</name>
    <dbReference type="NCBI Taxonomy" id="1230533"/>
    <lineage>
        <taxon>Bacteria</taxon>
        <taxon>Pseudomonadati</taxon>
        <taxon>Pseudomonadota</taxon>
        <taxon>Gammaproteobacteria</taxon>
        <taxon>Alteromonadales</taxon>
        <taxon>Colwelliaceae</taxon>
        <taxon>Thalassotalea</taxon>
    </lineage>
</organism>
<dbReference type="InterPro" id="IPR050469">
    <property type="entry name" value="Diguanylate_Cyclase"/>
</dbReference>
<dbReference type="SUPFAM" id="SSF55073">
    <property type="entry name" value="Nucleotide cyclase"/>
    <property type="match status" value="1"/>
</dbReference>
<keyword evidence="7" id="KW-1185">Reference proteome</keyword>
<dbReference type="SMART" id="SM00267">
    <property type="entry name" value="GGDEF"/>
    <property type="match status" value="1"/>
</dbReference>
<evidence type="ECO:0000259" key="5">
    <source>
        <dbReference type="PROSITE" id="PS50887"/>
    </source>
</evidence>
<evidence type="ECO:0000256" key="4">
    <source>
        <dbReference type="SAM" id="Phobius"/>
    </source>
</evidence>
<dbReference type="InterPro" id="IPR019734">
    <property type="entry name" value="TPR_rpt"/>
</dbReference>
<dbReference type="GO" id="GO:0005886">
    <property type="term" value="C:plasma membrane"/>
    <property type="evidence" value="ECO:0007669"/>
    <property type="project" value="TreeGrafter"/>
</dbReference>
<evidence type="ECO:0000313" key="7">
    <source>
        <dbReference type="Proteomes" id="UP000537141"/>
    </source>
</evidence>
<dbReference type="InterPro" id="IPR000160">
    <property type="entry name" value="GGDEF_dom"/>
</dbReference>